<accession>A0A975GDQ4</accession>
<dbReference type="CDD" id="cd17932">
    <property type="entry name" value="DEXQc_UvrD"/>
    <property type="match status" value="1"/>
</dbReference>
<keyword evidence="2 10" id="KW-0547">Nucleotide-binding</keyword>
<evidence type="ECO:0000256" key="1">
    <source>
        <dbReference type="ARBA" id="ARBA00005446"/>
    </source>
</evidence>
<dbReference type="RefSeq" id="WP_207561643.1">
    <property type="nucleotide sequence ID" value="NZ_CP046072.1"/>
</dbReference>
<evidence type="ECO:0000313" key="14">
    <source>
        <dbReference type="EMBL" id="QSZ42832.1"/>
    </source>
</evidence>
<dbReference type="GO" id="GO:0043138">
    <property type="term" value="F:3'-5' DNA helicase activity"/>
    <property type="evidence" value="ECO:0007669"/>
    <property type="project" value="UniProtKB-EC"/>
</dbReference>
<keyword evidence="4 10" id="KW-0347">Helicase</keyword>
<evidence type="ECO:0000256" key="5">
    <source>
        <dbReference type="ARBA" id="ARBA00022840"/>
    </source>
</evidence>
<evidence type="ECO:0000256" key="8">
    <source>
        <dbReference type="ARBA" id="ARBA00034617"/>
    </source>
</evidence>
<dbReference type="CDD" id="cd17920">
    <property type="entry name" value="DEXHc_RecQ"/>
    <property type="match status" value="1"/>
</dbReference>
<feature type="domain" description="UvrD-like helicase ATP-binding" evidence="13">
    <location>
        <begin position="1042"/>
        <end position="1433"/>
    </location>
</feature>
<dbReference type="SMART" id="SM00490">
    <property type="entry name" value="HELICc"/>
    <property type="match status" value="1"/>
</dbReference>
<evidence type="ECO:0000256" key="6">
    <source>
        <dbReference type="ARBA" id="ARBA00023125"/>
    </source>
</evidence>
<evidence type="ECO:0000256" key="9">
    <source>
        <dbReference type="ARBA" id="ARBA00034808"/>
    </source>
</evidence>
<dbReference type="Proteomes" id="UP000671852">
    <property type="component" value="Chromosome"/>
</dbReference>
<dbReference type="Pfam" id="PF00270">
    <property type="entry name" value="DEAD"/>
    <property type="match status" value="1"/>
</dbReference>
<dbReference type="InterPro" id="IPR027417">
    <property type="entry name" value="P-loop_NTPase"/>
</dbReference>
<dbReference type="InterPro" id="IPR011545">
    <property type="entry name" value="DEAD/DEAH_box_helicase_dom"/>
</dbReference>
<dbReference type="PANTHER" id="PTHR13710:SF105">
    <property type="entry name" value="ATP-DEPENDENT DNA HELICASE Q1"/>
    <property type="match status" value="1"/>
</dbReference>
<dbReference type="GO" id="GO:0006281">
    <property type="term" value="P:DNA repair"/>
    <property type="evidence" value="ECO:0007669"/>
    <property type="project" value="TreeGrafter"/>
</dbReference>
<comment type="similarity">
    <text evidence="1">Belongs to the helicase family. RecQ subfamily.</text>
</comment>
<dbReference type="InterPro" id="IPR014001">
    <property type="entry name" value="Helicase_ATP-bd"/>
</dbReference>
<dbReference type="GO" id="GO:0006310">
    <property type="term" value="P:DNA recombination"/>
    <property type="evidence" value="ECO:0007669"/>
    <property type="project" value="InterPro"/>
</dbReference>
<keyword evidence="6" id="KW-0238">DNA-binding</keyword>
<dbReference type="PROSITE" id="PS51192">
    <property type="entry name" value="HELICASE_ATP_BIND_1"/>
    <property type="match status" value="1"/>
</dbReference>
<feature type="domain" description="Helicase C-terminal" evidence="12">
    <location>
        <begin position="487"/>
        <end position="639"/>
    </location>
</feature>
<dbReference type="GO" id="GO:0005694">
    <property type="term" value="C:chromosome"/>
    <property type="evidence" value="ECO:0007669"/>
    <property type="project" value="TreeGrafter"/>
</dbReference>
<dbReference type="KEGG" id="saqt:GJV85_12170"/>
<dbReference type="GO" id="GO:0005737">
    <property type="term" value="C:cytoplasm"/>
    <property type="evidence" value="ECO:0007669"/>
    <property type="project" value="TreeGrafter"/>
</dbReference>
<dbReference type="Pfam" id="PF13538">
    <property type="entry name" value="UvrD_C_2"/>
    <property type="match status" value="1"/>
</dbReference>
<evidence type="ECO:0000256" key="3">
    <source>
        <dbReference type="ARBA" id="ARBA00022801"/>
    </source>
</evidence>
<evidence type="ECO:0000259" key="12">
    <source>
        <dbReference type="PROSITE" id="PS51194"/>
    </source>
</evidence>
<dbReference type="NCBIfam" id="TIGR00614">
    <property type="entry name" value="recQ_fam"/>
    <property type="match status" value="1"/>
</dbReference>
<dbReference type="InterPro" id="IPR004589">
    <property type="entry name" value="DNA_helicase_ATP-dep_RecQ"/>
</dbReference>
<dbReference type="SUPFAM" id="SSF52540">
    <property type="entry name" value="P-loop containing nucleoside triphosphate hydrolases"/>
    <property type="match status" value="2"/>
</dbReference>
<keyword evidence="3 10" id="KW-0378">Hydrolase</keyword>
<sequence>MIIEALYIDLEATFDSNIQEIGIIFQEDELKTNSIKEAYEYIHNTPTKYIAGHNVIAFDKELLKSTSINQLLDDKIFVDTLPISMLLFNEKTFHNLPKNYKSEDNFLNNPVKDAKLSKELLLKSVEKFKTLPTLQRNILYTLLKQEEVFKGFFELILKLKLFEELSEIILKGSILNIFKTIIKSADVLNEALENNRVELAFILAIRMPELEVNAQPPKVLYDYRDITSLQERLCFDYESSVDELSSTAEDIFGFGTFRDFPRQDATLETGTTISQKEIVTAGLKNESFLAILPTGGGKTFTFWLPSIIKAKSLKTLTVVISPLQALIKDHMESFHETVANYKAVALSGYMSPSERADTMEKVVNGDADILYLAPESLRSNAVFNLLKNRVIERFVIDEAHCLSTWGNDFRHDYFYIGAFINDLLDQKPFQDSIPVSCFTATAKPKVMDDITEYIESSLNVKMNRYIAVPERKNLDYEGYELDGDKAKYTNLLELINTKEGSTLIYIPSSTKKCDEIAEQLAVDTGKNVKSFHSKLDTDIKMQILKEYIDDTVDIVVATTAFGMGVDKPNIKNVIHYEISESLENYSQEAGRGARDQNIRASCPLLFSQNDLDKHFTTLTRSKINPDEINAIFRVLKNDGRNPVTLTTREIASQAGWDTEDKSSDYDMKVKTALLELEREDYLERSRNKVQYYADAVAKDSLAILHEAFKTREYSEESQTRLSRVLQTLLGSGKPEAVQLDELTEILGYPHELVTQSVLELKDMKIVSDAKDLSLKISKESLSLYQSYTQIEKILFEYLMREHSHSIRMSELNQVLLDEESLNIKDENITSIIKMLLKSWIGYKHQFKFNRLDRQKDLWYFEFIDSEKVKSIIDYKHYIGLKIINFLSTNLQEKKYNTKEVVEFSMLELQQALDLKEVHSTKIIDKALLHLHELRILELGNGRFIYYAPMNIKKLDKMLVPNKKYTKLEYKSRLEPYYQRKMESIHIVGEYSERLVKNSKHAQAFMKDYFTLSYRMFVNKYGELKEKFKRPMTEYRYNKIFNSLSDQQKKVIDDKESQAMMILAGPGSGKTKVLVHKIASLILQEDIKADQFLMLTYSRTAMMEFKSRLFELIGQLAYDIDIFTFHGFALQLIGRKVTNNDSILKNVVALAAQHINDNKIDIPFKTVVVLDEYQDINSDGFKLIQALSNAHENKKRIIAVGDDDQCILSNVNGADIKFIKEFEEKFGFDDENSKSYAQYELLTNFRSSQNIVDYSNKFIENVAIRYKQHPLSAYSKKAGEVVIVNCTSPHLQQPAVEEIKKYLEPKSSSAVLAFSNNEVADIYALLHEGNIEVNYLLDNEGFKLNSLVEIRFLDELLKDEDLTENLLWACYEKVKERYAGSKNMTIVYKIVKGFIDDHEVYTPSLWHIYLDEISSEQLISTYNKVLVSTIHKSKGKEFDTVVLVAHQMKLNDDFIRLFYVGMTRAKKRLIIVTDNEVFSQQKTTSTENLDNNKNYAQPNKKTFVMGLSDLYMSYKSQHDKNKVTLIAGSEVSLEKRYPNKPYNLVQNNLFIGQFSQKMQNLINLHEEQEYKVINVAIENVIEWFDEQYGNYRQLPLCKITMSK</sequence>
<evidence type="ECO:0000259" key="11">
    <source>
        <dbReference type="PROSITE" id="PS51192"/>
    </source>
</evidence>
<name>A0A975GDQ4_9BACT</name>
<dbReference type="GO" id="GO:0009378">
    <property type="term" value="F:four-way junction helicase activity"/>
    <property type="evidence" value="ECO:0007669"/>
    <property type="project" value="TreeGrafter"/>
</dbReference>
<evidence type="ECO:0000256" key="2">
    <source>
        <dbReference type="ARBA" id="ARBA00022741"/>
    </source>
</evidence>
<reference evidence="14" key="1">
    <citation type="submission" date="2019-11" db="EMBL/GenBank/DDBJ databases">
        <authorList>
            <person name="Kojima H."/>
        </authorList>
    </citation>
    <scope>NUCLEOTIDE SEQUENCE</scope>
    <source>
        <strain evidence="14">H1576</strain>
    </source>
</reference>
<organism evidence="14 15">
    <name type="scientific">Sulfurimonas aquatica</name>
    <dbReference type="NCBI Taxonomy" id="2672570"/>
    <lineage>
        <taxon>Bacteria</taxon>
        <taxon>Pseudomonadati</taxon>
        <taxon>Campylobacterota</taxon>
        <taxon>Epsilonproteobacteria</taxon>
        <taxon>Campylobacterales</taxon>
        <taxon>Sulfurimonadaceae</taxon>
        <taxon>Sulfurimonas</taxon>
    </lineage>
</organism>
<dbReference type="PROSITE" id="PS51198">
    <property type="entry name" value="UVRD_HELICASE_ATP_BIND"/>
    <property type="match status" value="1"/>
</dbReference>
<evidence type="ECO:0000313" key="15">
    <source>
        <dbReference type="Proteomes" id="UP000671852"/>
    </source>
</evidence>
<dbReference type="SMART" id="SM00487">
    <property type="entry name" value="DEXDc"/>
    <property type="match status" value="2"/>
</dbReference>
<gene>
    <name evidence="14" type="ORF">GJV85_12170</name>
</gene>
<dbReference type="PROSITE" id="PS51194">
    <property type="entry name" value="HELICASE_CTER"/>
    <property type="match status" value="1"/>
</dbReference>
<feature type="domain" description="Helicase ATP-binding" evidence="11">
    <location>
        <begin position="279"/>
        <end position="460"/>
    </location>
</feature>
<keyword evidence="5 10" id="KW-0067">ATP-binding</keyword>
<dbReference type="InterPro" id="IPR027785">
    <property type="entry name" value="UvrD-like_helicase_C"/>
</dbReference>
<keyword evidence="15" id="KW-1185">Reference proteome</keyword>
<dbReference type="GO" id="GO:0003677">
    <property type="term" value="F:DNA binding"/>
    <property type="evidence" value="ECO:0007669"/>
    <property type="project" value="UniProtKB-KW"/>
</dbReference>
<dbReference type="InterPro" id="IPR001650">
    <property type="entry name" value="Helicase_C-like"/>
</dbReference>
<keyword evidence="7" id="KW-0413">Isomerase</keyword>
<dbReference type="Pfam" id="PF00271">
    <property type="entry name" value="Helicase_C"/>
    <property type="match status" value="1"/>
</dbReference>
<dbReference type="Pfam" id="PF00580">
    <property type="entry name" value="UvrD-helicase"/>
    <property type="match status" value="2"/>
</dbReference>
<evidence type="ECO:0000256" key="10">
    <source>
        <dbReference type="PROSITE-ProRule" id="PRU00560"/>
    </source>
</evidence>
<dbReference type="PANTHER" id="PTHR13710">
    <property type="entry name" value="DNA HELICASE RECQ FAMILY MEMBER"/>
    <property type="match status" value="1"/>
</dbReference>
<dbReference type="InterPro" id="IPR014016">
    <property type="entry name" value="UvrD-like_ATP-bd"/>
</dbReference>
<evidence type="ECO:0000256" key="7">
    <source>
        <dbReference type="ARBA" id="ARBA00023235"/>
    </source>
</evidence>
<comment type="catalytic activity">
    <reaction evidence="8">
        <text>Couples ATP hydrolysis with the unwinding of duplex DNA by translocating in the 3'-5' direction.</text>
        <dbReference type="EC" id="5.6.2.4"/>
    </reaction>
</comment>
<reference evidence="14" key="2">
    <citation type="submission" date="2021-04" db="EMBL/GenBank/DDBJ databases">
        <title>Isolation and characterization of a novel species of the genus Sulfurimonas.</title>
        <authorList>
            <person name="Fukui M."/>
        </authorList>
    </citation>
    <scope>NUCLEOTIDE SEQUENCE</scope>
    <source>
        <strain evidence="14">H1576</strain>
    </source>
</reference>
<feature type="binding site" evidence="10">
    <location>
        <begin position="1063"/>
        <end position="1070"/>
    </location>
    <ligand>
        <name>ATP</name>
        <dbReference type="ChEBI" id="CHEBI:30616"/>
    </ligand>
</feature>
<evidence type="ECO:0000256" key="4">
    <source>
        <dbReference type="ARBA" id="ARBA00022806"/>
    </source>
</evidence>
<dbReference type="GO" id="GO:0005524">
    <property type="term" value="F:ATP binding"/>
    <property type="evidence" value="ECO:0007669"/>
    <property type="project" value="UniProtKB-UniRule"/>
</dbReference>
<proteinExistence type="inferred from homology"/>
<dbReference type="EMBL" id="CP046072">
    <property type="protein sequence ID" value="QSZ42832.1"/>
    <property type="molecule type" value="Genomic_DNA"/>
</dbReference>
<protein>
    <recommendedName>
        <fullName evidence="9">DNA 3'-5' helicase</fullName>
        <ecNumber evidence="9">5.6.2.4</ecNumber>
    </recommendedName>
</protein>
<dbReference type="Gene3D" id="3.40.50.300">
    <property type="entry name" value="P-loop containing nucleotide triphosphate hydrolases"/>
    <property type="match status" value="5"/>
</dbReference>
<dbReference type="GO" id="GO:0016787">
    <property type="term" value="F:hydrolase activity"/>
    <property type="evidence" value="ECO:0007669"/>
    <property type="project" value="UniProtKB-UniRule"/>
</dbReference>
<evidence type="ECO:0000259" key="13">
    <source>
        <dbReference type="PROSITE" id="PS51198"/>
    </source>
</evidence>
<dbReference type="EC" id="5.6.2.4" evidence="9"/>